<gene>
    <name evidence="2" type="ORF">IW261DRAFT_1506545</name>
</gene>
<dbReference type="AlphaFoldDB" id="A0AA39NW11"/>
<accession>A0AA39NW11</accession>
<evidence type="ECO:0000256" key="1">
    <source>
        <dbReference type="SAM" id="SignalP"/>
    </source>
</evidence>
<organism evidence="2 3">
    <name type="scientific">Armillaria novae-zelandiae</name>
    <dbReference type="NCBI Taxonomy" id="153914"/>
    <lineage>
        <taxon>Eukaryota</taxon>
        <taxon>Fungi</taxon>
        <taxon>Dikarya</taxon>
        <taxon>Basidiomycota</taxon>
        <taxon>Agaricomycotina</taxon>
        <taxon>Agaricomycetes</taxon>
        <taxon>Agaricomycetidae</taxon>
        <taxon>Agaricales</taxon>
        <taxon>Marasmiineae</taxon>
        <taxon>Physalacriaceae</taxon>
        <taxon>Armillaria</taxon>
    </lineage>
</organism>
<protein>
    <submittedName>
        <fullName evidence="2">Uncharacterized protein</fullName>
    </submittedName>
</protein>
<reference evidence="2" key="1">
    <citation type="submission" date="2023-06" db="EMBL/GenBank/DDBJ databases">
        <authorList>
            <consortium name="Lawrence Berkeley National Laboratory"/>
            <person name="Ahrendt S."/>
            <person name="Sahu N."/>
            <person name="Indic B."/>
            <person name="Wong-Bajracharya J."/>
            <person name="Merenyi Z."/>
            <person name="Ke H.-M."/>
            <person name="Monk M."/>
            <person name="Kocsube S."/>
            <person name="Drula E."/>
            <person name="Lipzen A."/>
            <person name="Balint B."/>
            <person name="Henrissat B."/>
            <person name="Andreopoulos B."/>
            <person name="Martin F.M."/>
            <person name="Harder C.B."/>
            <person name="Rigling D."/>
            <person name="Ford K.L."/>
            <person name="Foster G.D."/>
            <person name="Pangilinan J."/>
            <person name="Papanicolaou A."/>
            <person name="Barry K."/>
            <person name="LaButti K."/>
            <person name="Viragh M."/>
            <person name="Koriabine M."/>
            <person name="Yan M."/>
            <person name="Riley R."/>
            <person name="Champramary S."/>
            <person name="Plett K.L."/>
            <person name="Tsai I.J."/>
            <person name="Slot J."/>
            <person name="Sipos G."/>
            <person name="Plett J."/>
            <person name="Nagy L.G."/>
            <person name="Grigoriev I.V."/>
        </authorList>
    </citation>
    <scope>NUCLEOTIDE SEQUENCE</scope>
    <source>
        <strain evidence="2">ICMP 16352</strain>
    </source>
</reference>
<keyword evidence="3" id="KW-1185">Reference proteome</keyword>
<keyword evidence="1" id="KW-0732">Signal</keyword>
<evidence type="ECO:0000313" key="3">
    <source>
        <dbReference type="Proteomes" id="UP001175227"/>
    </source>
</evidence>
<feature type="signal peptide" evidence="1">
    <location>
        <begin position="1"/>
        <end position="22"/>
    </location>
</feature>
<dbReference type="EMBL" id="JAUEPR010000038">
    <property type="protein sequence ID" value="KAK0472715.1"/>
    <property type="molecule type" value="Genomic_DNA"/>
</dbReference>
<evidence type="ECO:0000313" key="2">
    <source>
        <dbReference type="EMBL" id="KAK0472715.1"/>
    </source>
</evidence>
<dbReference type="Proteomes" id="UP001175227">
    <property type="component" value="Unassembled WGS sequence"/>
</dbReference>
<name>A0AA39NW11_9AGAR</name>
<proteinExistence type="predicted"/>
<sequence length="90" mass="9956">MRNFKFVVLAEIMLCVFGAAAADRYSATLPASTSSEQLFSDVHQSLGVASVSLSFLKEICHHSTVLECSLQEPTEFYRCMALEYIFVPTA</sequence>
<feature type="chain" id="PRO_5041414424" evidence="1">
    <location>
        <begin position="23"/>
        <end position="90"/>
    </location>
</feature>
<comment type="caution">
    <text evidence="2">The sequence shown here is derived from an EMBL/GenBank/DDBJ whole genome shotgun (WGS) entry which is preliminary data.</text>
</comment>